<evidence type="ECO:0000313" key="3">
    <source>
        <dbReference type="Proteomes" id="UP000078090"/>
    </source>
</evidence>
<dbReference type="Proteomes" id="UP000078090">
    <property type="component" value="Unassembled WGS sequence"/>
</dbReference>
<accession>A0A177LSG7</accession>
<keyword evidence="1" id="KW-1133">Transmembrane helix</keyword>
<dbReference type="InterPro" id="IPR025498">
    <property type="entry name" value="DUF4389"/>
</dbReference>
<name>A0A177LSG7_METMH</name>
<sequence>MQEQINENLKKIETWKRIIFMLIFAAIDSLVKLLLWLVILLQVGSVLFTGDVNANILNFGCSLSTYHYHILLFLTFNTEQLPFPFSDWNETAKLELLGKQ</sequence>
<keyword evidence="1" id="KW-0472">Membrane</keyword>
<feature type="transmembrane region" description="Helical" evidence="1">
    <location>
        <begin position="20"/>
        <end position="44"/>
    </location>
</feature>
<dbReference type="EMBL" id="LUUG01000133">
    <property type="protein sequence ID" value="OAH96436.1"/>
    <property type="molecule type" value="Genomic_DNA"/>
</dbReference>
<protein>
    <submittedName>
        <fullName evidence="2">Lipase</fullName>
    </submittedName>
</protein>
<evidence type="ECO:0000256" key="1">
    <source>
        <dbReference type="SAM" id="Phobius"/>
    </source>
</evidence>
<gene>
    <name evidence="2" type="ORF">A1332_22750</name>
</gene>
<dbReference type="OrthoDB" id="5766995at2"/>
<reference evidence="2 3" key="1">
    <citation type="submission" date="2016-03" db="EMBL/GenBank/DDBJ databases">
        <authorList>
            <person name="Ploux O."/>
        </authorList>
    </citation>
    <scope>NUCLEOTIDE SEQUENCE [LARGE SCALE GENOMIC DNA]</scope>
    <source>
        <strain evidence="2 3">R-45363</strain>
    </source>
</reference>
<evidence type="ECO:0000313" key="2">
    <source>
        <dbReference type="EMBL" id="OAH96436.1"/>
    </source>
</evidence>
<dbReference type="RefSeq" id="WP_064010803.1">
    <property type="nucleotide sequence ID" value="NZ_LUUG01000133.1"/>
</dbReference>
<dbReference type="AlphaFoldDB" id="A0A177LSG7"/>
<organism evidence="2 3">
    <name type="scientific">Methylomonas methanica</name>
    <dbReference type="NCBI Taxonomy" id="421"/>
    <lineage>
        <taxon>Bacteria</taxon>
        <taxon>Pseudomonadati</taxon>
        <taxon>Pseudomonadota</taxon>
        <taxon>Gammaproteobacteria</taxon>
        <taxon>Methylococcales</taxon>
        <taxon>Methylococcaceae</taxon>
        <taxon>Methylomonas</taxon>
    </lineage>
</organism>
<dbReference type="Pfam" id="PF14333">
    <property type="entry name" value="DUF4389"/>
    <property type="match status" value="1"/>
</dbReference>
<comment type="caution">
    <text evidence="2">The sequence shown here is derived from an EMBL/GenBank/DDBJ whole genome shotgun (WGS) entry which is preliminary data.</text>
</comment>
<keyword evidence="1" id="KW-0812">Transmembrane</keyword>
<proteinExistence type="predicted"/>